<feature type="transmembrane region" description="Helical" evidence="1">
    <location>
        <begin position="180"/>
        <end position="210"/>
    </location>
</feature>
<protein>
    <recommendedName>
        <fullName evidence="6">Membrane protein 6-pyruvoyl-tetrahydropterin synthase-related domain-containing protein</fullName>
    </recommendedName>
</protein>
<accession>A0A6N7S7S9</accession>
<dbReference type="AlphaFoldDB" id="A0A6N7S7S9"/>
<keyword evidence="1" id="KW-0472">Membrane</keyword>
<feature type="transmembrane region" description="Helical" evidence="1">
    <location>
        <begin position="222"/>
        <end position="242"/>
    </location>
</feature>
<comment type="caution">
    <text evidence="2">The sequence shown here is derived from an EMBL/GenBank/DDBJ whole genome shotgun (WGS) entry which is preliminary data.</text>
</comment>
<dbReference type="Proteomes" id="UP000433575">
    <property type="component" value="Unassembled WGS sequence"/>
</dbReference>
<dbReference type="EMBL" id="WKPI01000020">
    <property type="protein sequence ID" value="MSC33699.1"/>
    <property type="molecule type" value="Genomic_DNA"/>
</dbReference>
<evidence type="ECO:0000313" key="5">
    <source>
        <dbReference type="Proteomes" id="UP000480929"/>
    </source>
</evidence>
<dbReference type="Proteomes" id="UP000480929">
    <property type="component" value="Unassembled WGS sequence"/>
</dbReference>
<feature type="transmembrane region" description="Helical" evidence="1">
    <location>
        <begin position="103"/>
        <end position="121"/>
    </location>
</feature>
<feature type="transmembrane region" description="Helical" evidence="1">
    <location>
        <begin position="519"/>
        <end position="536"/>
    </location>
</feature>
<evidence type="ECO:0008006" key="6">
    <source>
        <dbReference type="Google" id="ProtNLM"/>
    </source>
</evidence>
<evidence type="ECO:0000313" key="2">
    <source>
        <dbReference type="EMBL" id="MSA89944.1"/>
    </source>
</evidence>
<evidence type="ECO:0000313" key="3">
    <source>
        <dbReference type="EMBL" id="MSC33699.1"/>
    </source>
</evidence>
<feature type="transmembrane region" description="Helical" evidence="1">
    <location>
        <begin position="77"/>
        <end position="98"/>
    </location>
</feature>
<feature type="transmembrane region" description="Helical" evidence="1">
    <location>
        <begin position="276"/>
        <end position="293"/>
    </location>
</feature>
<proteinExistence type="predicted"/>
<feature type="transmembrane region" description="Helical" evidence="1">
    <location>
        <begin position="328"/>
        <end position="349"/>
    </location>
</feature>
<dbReference type="OrthoDB" id="9784157at2"/>
<feature type="transmembrane region" description="Helical" evidence="1">
    <location>
        <begin position="127"/>
        <end position="144"/>
    </location>
</feature>
<gene>
    <name evidence="3" type="ORF">GKD88_11255</name>
    <name evidence="2" type="ORF">GKE08_11455</name>
</gene>
<organism evidence="2 4">
    <name type="scientific">Holdemania massiliensis</name>
    <dbReference type="NCBI Taxonomy" id="1468449"/>
    <lineage>
        <taxon>Bacteria</taxon>
        <taxon>Bacillati</taxon>
        <taxon>Bacillota</taxon>
        <taxon>Erysipelotrichia</taxon>
        <taxon>Erysipelotrichales</taxon>
        <taxon>Erysipelotrichaceae</taxon>
        <taxon>Holdemania</taxon>
    </lineage>
</organism>
<keyword evidence="1" id="KW-0812">Transmembrane</keyword>
<dbReference type="RefSeq" id="WP_154239088.1">
    <property type="nucleotide sequence ID" value="NZ_WKPI01000020.1"/>
</dbReference>
<name>A0A6N7S7S9_9FIRM</name>
<feature type="transmembrane region" description="Helical" evidence="1">
    <location>
        <begin position="305"/>
        <end position="322"/>
    </location>
</feature>
<feature type="transmembrane region" description="Helical" evidence="1">
    <location>
        <begin position="156"/>
        <end position="174"/>
    </location>
</feature>
<dbReference type="EMBL" id="WKPJ01000018">
    <property type="protein sequence ID" value="MSA89944.1"/>
    <property type="molecule type" value="Genomic_DNA"/>
</dbReference>
<evidence type="ECO:0000256" key="1">
    <source>
        <dbReference type="SAM" id="Phobius"/>
    </source>
</evidence>
<reference evidence="4 5" key="1">
    <citation type="journal article" date="2019" name="Nat. Med.">
        <title>A library of human gut bacterial isolates paired with longitudinal multiomics data enables mechanistic microbiome research.</title>
        <authorList>
            <person name="Poyet M."/>
            <person name="Groussin M."/>
            <person name="Gibbons S.M."/>
            <person name="Avila-Pacheco J."/>
            <person name="Jiang X."/>
            <person name="Kearney S.M."/>
            <person name="Perrotta A.R."/>
            <person name="Berdy B."/>
            <person name="Zhao S."/>
            <person name="Lieberman T.D."/>
            <person name="Swanson P.K."/>
            <person name="Smith M."/>
            <person name="Roesemann S."/>
            <person name="Alexander J.E."/>
            <person name="Rich S.A."/>
            <person name="Livny J."/>
            <person name="Vlamakis H."/>
            <person name="Clish C."/>
            <person name="Bullock K."/>
            <person name="Deik A."/>
            <person name="Scott J."/>
            <person name="Pierce K.A."/>
            <person name="Xavier R.J."/>
            <person name="Alm E.J."/>
        </authorList>
    </citation>
    <scope>NUCLEOTIDE SEQUENCE [LARGE SCALE GENOMIC DNA]</scope>
    <source>
        <strain evidence="2 4">BIOML-A4</strain>
        <strain evidence="3 5">BIOML-A5</strain>
    </source>
</reference>
<sequence>MNIIIQISKKKKILIISLLISFLFCGLLLSSPSIIRSDDLVFHLNRIRALANSINNGNFYPYLFQTQNFNYGYASPIFYSNILLYPAAILNCFGLTIIQSYKILMLLCTFLTCLSISYFLTEFTGNIFSISVGMFFYIFSGYRITDCYTRGALGEIFAFIFLPLVLYGIYNLFYANKTKWWLLTIGYTGLLLSHNITFLLSCFMFLVFLIINLRKIINDKSIFIYTFIAISISIGLSAFFLFPMLEQINLLTITNNTPLNTLVLTFSDILGIANKTYIFTPSLILILIPLFHFKSLSKSCFFKHTYFLGLVTIVLAMIPTLWKIQAFAVIQFPWRLLILSCILLIPAFLDTFDHYKISFKAILILSELVCVIYWLNCQIALPILSVTEDSQLNIDKLVTTFGDSVNYNSSELAHAEYLPNKEFNYRFAKRKINTNPLTNEEIVFSETYDKLTFTPFSISEETTYIIPLTYYKGYEVRINDLIIYPYPDSDNGFVTFVLSNEQSGKKVEIIYKGTKIQKLSFFISILTFLCFIIYMIKTKHNLKSKDRI</sequence>
<keyword evidence="1" id="KW-1133">Transmembrane helix</keyword>
<keyword evidence="5" id="KW-1185">Reference proteome</keyword>
<evidence type="ECO:0000313" key="4">
    <source>
        <dbReference type="Proteomes" id="UP000433575"/>
    </source>
</evidence>